<comment type="function">
    <text evidence="8">F(1)F(0) ATP synthase produces ATP from ADP in the presence of a proton or sodium gradient. F-type ATPases consist of two structural domains, F(1) containing the extramembraneous catalytic core and F(0) containing the membrane proton channel, linked together by a central stalk and a peripheral stalk. During catalysis, ATP synthesis in the catalytic domain of F(1) is coupled via a rotary mechanism of the central stalk subunits to proton translocation.</text>
</comment>
<keyword evidence="8" id="KW-1003">Cell membrane</keyword>
<comment type="subcellular location">
    <subcellularLocation>
        <location evidence="8">Cell membrane</location>
        <topology evidence="8">Peripheral membrane protein</topology>
    </subcellularLocation>
    <subcellularLocation>
        <location evidence="1">Membrane</location>
    </subcellularLocation>
</comment>
<comment type="caution">
    <text evidence="9">The sequence shown here is derived from an EMBL/GenBank/DDBJ whole genome shotgun (WGS) entry which is preliminary data.</text>
</comment>
<dbReference type="PROSITE" id="PS00389">
    <property type="entry name" value="ATPASE_DELTA"/>
    <property type="match status" value="1"/>
</dbReference>
<dbReference type="Pfam" id="PF00213">
    <property type="entry name" value="OSCP"/>
    <property type="match status" value="1"/>
</dbReference>
<evidence type="ECO:0000256" key="7">
    <source>
        <dbReference type="ARBA" id="ARBA00023310"/>
    </source>
</evidence>
<keyword evidence="10" id="KW-1185">Reference proteome</keyword>
<gene>
    <name evidence="8" type="primary">atpH</name>
    <name evidence="9" type="ORF">GW534_00675</name>
</gene>
<dbReference type="EMBL" id="JAACYS010000002">
    <property type="protein sequence ID" value="NCU16290.1"/>
    <property type="molecule type" value="Genomic_DNA"/>
</dbReference>
<protein>
    <recommendedName>
        <fullName evidence="8">ATP synthase subunit delta</fullName>
    </recommendedName>
    <alternativeName>
        <fullName evidence="8">ATP synthase F(1) sector subunit delta</fullName>
    </alternativeName>
    <alternativeName>
        <fullName evidence="8">F-type ATPase subunit delta</fullName>
        <shortName evidence="8">F-ATPase subunit delta</shortName>
    </alternativeName>
</protein>
<organism evidence="9 10">
    <name type="scientific">Pallidibacillus pasinlerensis</name>
    <dbReference type="NCBI Taxonomy" id="2703818"/>
    <lineage>
        <taxon>Bacteria</taxon>
        <taxon>Bacillati</taxon>
        <taxon>Bacillota</taxon>
        <taxon>Bacilli</taxon>
        <taxon>Bacillales</taxon>
        <taxon>Bacillaceae</taxon>
        <taxon>Pallidibacillus</taxon>
    </lineage>
</organism>
<dbReference type="PRINTS" id="PR00125">
    <property type="entry name" value="ATPASEDELTA"/>
</dbReference>
<dbReference type="Gene3D" id="1.10.520.20">
    <property type="entry name" value="N-terminal domain of the delta subunit of the F1F0-ATP synthase"/>
    <property type="match status" value="1"/>
</dbReference>
<sequence length="178" mass="20246">MRDTVVANKYALALFQLAEENNLVDQIEEQLKVVKEVFNQEKDFESFLTSPKIGKDTKRELIKNAFGDLNPFILNTLLLLLDRQRVSYIMAVIDEFINISYESKGITKARVESVRPLKDEEKDALATVFAKKLDKNTLEIENTVNEDLLGGIKIQIGNRIYDGSLRGKLDGLKRELIG</sequence>
<evidence type="ECO:0000256" key="3">
    <source>
        <dbReference type="ARBA" id="ARBA00022781"/>
    </source>
</evidence>
<dbReference type="NCBIfam" id="TIGR01145">
    <property type="entry name" value="ATP_synt_delta"/>
    <property type="match status" value="1"/>
</dbReference>
<evidence type="ECO:0000256" key="5">
    <source>
        <dbReference type="ARBA" id="ARBA00023136"/>
    </source>
</evidence>
<name>A0ABX0A1V7_9BACI</name>
<dbReference type="Proteomes" id="UP000743899">
    <property type="component" value="Unassembled WGS sequence"/>
</dbReference>
<dbReference type="HAMAP" id="MF_01416">
    <property type="entry name" value="ATP_synth_delta_bact"/>
    <property type="match status" value="1"/>
</dbReference>
<keyword evidence="5 8" id="KW-0472">Membrane</keyword>
<dbReference type="InterPro" id="IPR000711">
    <property type="entry name" value="ATPase_OSCP/dsu"/>
</dbReference>
<evidence type="ECO:0000313" key="9">
    <source>
        <dbReference type="EMBL" id="NCU16290.1"/>
    </source>
</evidence>
<keyword evidence="6 8" id="KW-0139">CF(1)</keyword>
<dbReference type="SUPFAM" id="SSF47928">
    <property type="entry name" value="N-terminal domain of the delta subunit of the F1F0-ATP synthase"/>
    <property type="match status" value="1"/>
</dbReference>
<evidence type="ECO:0000256" key="6">
    <source>
        <dbReference type="ARBA" id="ARBA00023196"/>
    </source>
</evidence>
<dbReference type="PANTHER" id="PTHR11910">
    <property type="entry name" value="ATP SYNTHASE DELTA CHAIN"/>
    <property type="match status" value="1"/>
</dbReference>
<proteinExistence type="inferred from homology"/>
<reference evidence="9 10" key="1">
    <citation type="submission" date="2020-01" db="EMBL/GenBank/DDBJ databases">
        <title>A novel Bacillus sp. from Pasinler.</title>
        <authorList>
            <person name="Adiguzel A."/>
            <person name="Ay H."/>
            <person name="Baltaci M.O."/>
        </authorList>
    </citation>
    <scope>NUCLEOTIDE SEQUENCE [LARGE SCALE GENOMIC DNA]</scope>
    <source>
        <strain evidence="9 10">P1</strain>
    </source>
</reference>
<dbReference type="InterPro" id="IPR026015">
    <property type="entry name" value="ATP_synth_OSCP/delta_N_sf"/>
</dbReference>
<dbReference type="RefSeq" id="WP_161919128.1">
    <property type="nucleotide sequence ID" value="NZ_JAACYS010000002.1"/>
</dbReference>
<evidence type="ECO:0000256" key="2">
    <source>
        <dbReference type="ARBA" id="ARBA00022448"/>
    </source>
</evidence>
<keyword evidence="4 8" id="KW-0406">Ion transport</keyword>
<evidence type="ECO:0000256" key="1">
    <source>
        <dbReference type="ARBA" id="ARBA00004370"/>
    </source>
</evidence>
<keyword evidence="2 8" id="KW-0813">Transport</keyword>
<dbReference type="InterPro" id="IPR020781">
    <property type="entry name" value="ATPase_OSCP/d_CS"/>
</dbReference>
<evidence type="ECO:0000256" key="8">
    <source>
        <dbReference type="HAMAP-Rule" id="MF_01416"/>
    </source>
</evidence>
<dbReference type="NCBIfam" id="NF004403">
    <property type="entry name" value="PRK05758.2-4"/>
    <property type="match status" value="1"/>
</dbReference>
<evidence type="ECO:0000256" key="4">
    <source>
        <dbReference type="ARBA" id="ARBA00023065"/>
    </source>
</evidence>
<accession>A0ABX0A1V7</accession>
<keyword evidence="3 8" id="KW-0375">Hydrogen ion transport</keyword>
<comment type="similarity">
    <text evidence="8">Belongs to the ATPase delta chain family.</text>
</comment>
<evidence type="ECO:0000313" key="10">
    <source>
        <dbReference type="Proteomes" id="UP000743899"/>
    </source>
</evidence>
<keyword evidence="7 8" id="KW-0066">ATP synthesis</keyword>
<comment type="function">
    <text evidence="8">This protein is part of the stalk that links CF(0) to CF(1). It either transmits conformational changes from CF(0) to CF(1) or is implicated in proton conduction.</text>
</comment>